<dbReference type="InterPro" id="IPR017887">
    <property type="entry name" value="TF_TCP_subgr"/>
</dbReference>
<feature type="compositionally biased region" description="Gly residues" evidence="6">
    <location>
        <begin position="1"/>
        <end position="11"/>
    </location>
</feature>
<sequence length="390" mass="39744">MDVTGDAGGGRRPNFPLQLLEKKEEHPCSTSPAAGAGAGAGAGANGSAAAGELQVRKVAPPKRTPTKDRHTKVDGRGRRIRMPAICAARVFQLTRELGHKTDGETIEWLLQQAEPAVIAATGTGTIPANFTSLNISLRSSGSSFSIPAHLRAAGLPGPRFGLARGDAWDRVVGLGFGGAEGPASTTSSSSSPLLLSFNSGSVGLDVSPSSSSAVANTDLSRKRRWEQEMQQQQQHQFQQQMAGYTQSQMPGTVWMVPSSNAQAAAAAAGGGGGNESIWTFPQSGSGGGAASVYRGVPSGLHFMNFPAPMALLHSGQQLGLGPVGGNDNGGGAIAGGEGHMGMLAALNAYRAAQAASDAAAGQNGAEGSNQRQHQQHGGGERQESMSASDS</sequence>
<feature type="domain" description="TCP" evidence="7">
    <location>
        <begin position="66"/>
        <end position="120"/>
    </location>
</feature>
<keyword evidence="2" id="KW-0805">Transcription regulation</keyword>
<accession>A0A0A8Y7R2</accession>
<reference evidence="8" key="1">
    <citation type="submission" date="2014-09" db="EMBL/GenBank/DDBJ databases">
        <authorList>
            <person name="Magalhaes I.L.F."/>
            <person name="Oliveira U."/>
            <person name="Santos F.R."/>
            <person name="Vidigal T.H.D.A."/>
            <person name="Brescovit A.D."/>
            <person name="Santos A.J."/>
        </authorList>
    </citation>
    <scope>NUCLEOTIDE SEQUENCE</scope>
    <source>
        <tissue evidence="8">Shoot tissue taken approximately 20 cm above the soil surface</tissue>
    </source>
</reference>
<feature type="region of interest" description="Disordered" evidence="6">
    <location>
        <begin position="355"/>
        <end position="390"/>
    </location>
</feature>
<organism evidence="8">
    <name type="scientific">Arundo donax</name>
    <name type="common">Giant reed</name>
    <name type="synonym">Donax arundinaceus</name>
    <dbReference type="NCBI Taxonomy" id="35708"/>
    <lineage>
        <taxon>Eukaryota</taxon>
        <taxon>Viridiplantae</taxon>
        <taxon>Streptophyta</taxon>
        <taxon>Embryophyta</taxon>
        <taxon>Tracheophyta</taxon>
        <taxon>Spermatophyta</taxon>
        <taxon>Magnoliopsida</taxon>
        <taxon>Liliopsida</taxon>
        <taxon>Poales</taxon>
        <taxon>Poaceae</taxon>
        <taxon>PACMAD clade</taxon>
        <taxon>Arundinoideae</taxon>
        <taxon>Arundineae</taxon>
        <taxon>Arundo</taxon>
    </lineage>
</organism>
<proteinExistence type="predicted"/>
<evidence type="ECO:0000259" key="7">
    <source>
        <dbReference type="PROSITE" id="PS51369"/>
    </source>
</evidence>
<keyword evidence="4" id="KW-0804">Transcription</keyword>
<evidence type="ECO:0000256" key="3">
    <source>
        <dbReference type="ARBA" id="ARBA00023125"/>
    </source>
</evidence>
<dbReference type="EMBL" id="GBRH01276677">
    <property type="protein sequence ID" value="JAD21218.1"/>
    <property type="molecule type" value="Transcribed_RNA"/>
</dbReference>
<dbReference type="GO" id="GO:0003700">
    <property type="term" value="F:DNA-binding transcription factor activity"/>
    <property type="evidence" value="ECO:0007669"/>
    <property type="project" value="InterPro"/>
</dbReference>
<protein>
    <recommendedName>
        <fullName evidence="7">TCP domain-containing protein</fullName>
    </recommendedName>
</protein>
<dbReference type="GO" id="GO:0043565">
    <property type="term" value="F:sequence-specific DNA binding"/>
    <property type="evidence" value="ECO:0007669"/>
    <property type="project" value="TreeGrafter"/>
</dbReference>
<dbReference type="Pfam" id="PF03634">
    <property type="entry name" value="TCP"/>
    <property type="match status" value="1"/>
</dbReference>
<evidence type="ECO:0000256" key="4">
    <source>
        <dbReference type="ARBA" id="ARBA00023163"/>
    </source>
</evidence>
<dbReference type="PROSITE" id="PS51369">
    <property type="entry name" value="TCP"/>
    <property type="match status" value="1"/>
</dbReference>
<dbReference type="AlphaFoldDB" id="A0A0A8Y7R2"/>
<evidence type="ECO:0000256" key="2">
    <source>
        <dbReference type="ARBA" id="ARBA00023015"/>
    </source>
</evidence>
<dbReference type="PANTHER" id="PTHR31072:SF184">
    <property type="entry name" value="OS06G0226700 PROTEIN"/>
    <property type="match status" value="1"/>
</dbReference>
<keyword evidence="5" id="KW-0539">Nucleus</keyword>
<keyword evidence="3" id="KW-0238">DNA-binding</keyword>
<reference evidence="8" key="2">
    <citation type="journal article" date="2015" name="Data Brief">
        <title>Shoot transcriptome of the giant reed, Arundo donax.</title>
        <authorList>
            <person name="Barrero R.A."/>
            <person name="Guerrero F.D."/>
            <person name="Moolhuijzen P."/>
            <person name="Goolsby J.A."/>
            <person name="Tidwell J."/>
            <person name="Bellgard S.E."/>
            <person name="Bellgard M.I."/>
        </authorList>
    </citation>
    <scope>NUCLEOTIDE SEQUENCE</scope>
    <source>
        <tissue evidence="8">Shoot tissue taken approximately 20 cm above the soil surface</tissue>
    </source>
</reference>
<evidence type="ECO:0000313" key="8">
    <source>
        <dbReference type="EMBL" id="JAD21218.1"/>
    </source>
</evidence>
<comment type="subcellular location">
    <subcellularLocation>
        <location evidence="1">Nucleus</location>
    </subcellularLocation>
</comment>
<evidence type="ECO:0000256" key="5">
    <source>
        <dbReference type="ARBA" id="ARBA00023242"/>
    </source>
</evidence>
<dbReference type="InterPro" id="IPR005333">
    <property type="entry name" value="Transcription_factor_TCP"/>
</dbReference>
<feature type="region of interest" description="Disordered" evidence="6">
    <location>
        <begin position="1"/>
        <end position="74"/>
    </location>
</feature>
<evidence type="ECO:0000256" key="1">
    <source>
        <dbReference type="ARBA" id="ARBA00004123"/>
    </source>
</evidence>
<dbReference type="PANTHER" id="PTHR31072">
    <property type="entry name" value="TRANSCRIPTION FACTOR TCP4-RELATED"/>
    <property type="match status" value="1"/>
</dbReference>
<name>A0A0A8Y7R2_ARUDO</name>
<feature type="compositionally biased region" description="Basic and acidic residues" evidence="6">
    <location>
        <begin position="65"/>
        <end position="74"/>
    </location>
</feature>
<feature type="compositionally biased region" description="Low complexity" evidence="6">
    <location>
        <begin position="355"/>
        <end position="365"/>
    </location>
</feature>
<dbReference type="GO" id="GO:0005634">
    <property type="term" value="C:nucleus"/>
    <property type="evidence" value="ECO:0007669"/>
    <property type="project" value="UniProtKB-SubCell"/>
</dbReference>
<evidence type="ECO:0000256" key="6">
    <source>
        <dbReference type="SAM" id="MobiDB-lite"/>
    </source>
</evidence>